<dbReference type="RefSeq" id="WP_387702486.1">
    <property type="nucleotide sequence ID" value="NZ_JBIAMX010000018.1"/>
</dbReference>
<evidence type="ECO:0000313" key="3">
    <source>
        <dbReference type="EMBL" id="MFF0546032.1"/>
    </source>
</evidence>
<dbReference type="SUPFAM" id="SSF48619">
    <property type="entry name" value="Phospholipase A2, PLA2"/>
    <property type="match status" value="1"/>
</dbReference>
<feature type="transmembrane region" description="Helical" evidence="2">
    <location>
        <begin position="213"/>
        <end position="234"/>
    </location>
</feature>
<evidence type="ECO:0000313" key="4">
    <source>
        <dbReference type="Proteomes" id="UP001601444"/>
    </source>
</evidence>
<dbReference type="Gene3D" id="1.20.90.10">
    <property type="entry name" value="Phospholipase A2 domain"/>
    <property type="match status" value="1"/>
</dbReference>
<organism evidence="3 4">
    <name type="scientific">Nocardia thailandica</name>
    <dbReference type="NCBI Taxonomy" id="257275"/>
    <lineage>
        <taxon>Bacteria</taxon>
        <taxon>Bacillati</taxon>
        <taxon>Actinomycetota</taxon>
        <taxon>Actinomycetes</taxon>
        <taxon>Mycobacteriales</taxon>
        <taxon>Nocardiaceae</taxon>
        <taxon>Nocardia</taxon>
    </lineage>
</organism>
<keyword evidence="2" id="KW-0472">Membrane</keyword>
<sequence length="255" mass="27164">MKIPSRPVPVRTRTNAQAPAVPARRRRSGVAVCTAGLAMAAAVVMSAPGALGTTPGAPEDPGAAAVVRALADDDPDAAALIPADFRSRFGYTAVVQEGLLVDPDGDCSSPVTLPGEFDAACKAHDLGYDMLRYADWQGAPLGPWARRAVDSALDRRMHAACERRGEDFSRARCSMMADIAFTAVDVNSRRQEYGPPVVENVFAETDATDPPNLWPLARTVLGLFAVTAASAVIVDAGRKRMRARRLTRLRLAQVL</sequence>
<feature type="region of interest" description="Disordered" evidence="1">
    <location>
        <begin position="1"/>
        <end position="22"/>
    </location>
</feature>
<evidence type="ECO:0008006" key="5">
    <source>
        <dbReference type="Google" id="ProtNLM"/>
    </source>
</evidence>
<keyword evidence="2" id="KW-0812">Transmembrane</keyword>
<gene>
    <name evidence="3" type="ORF">ACFYTF_24655</name>
</gene>
<dbReference type="EMBL" id="JBIAMX010000018">
    <property type="protein sequence ID" value="MFF0546032.1"/>
    <property type="molecule type" value="Genomic_DNA"/>
</dbReference>
<dbReference type="Proteomes" id="UP001601444">
    <property type="component" value="Unassembled WGS sequence"/>
</dbReference>
<evidence type="ECO:0000256" key="2">
    <source>
        <dbReference type="SAM" id="Phobius"/>
    </source>
</evidence>
<dbReference type="InterPro" id="IPR036444">
    <property type="entry name" value="PLipase_A2_dom_sf"/>
</dbReference>
<evidence type="ECO:0000256" key="1">
    <source>
        <dbReference type="SAM" id="MobiDB-lite"/>
    </source>
</evidence>
<proteinExistence type="predicted"/>
<keyword evidence="2" id="KW-1133">Transmembrane helix</keyword>
<protein>
    <recommendedName>
        <fullName evidence="5">Phospholipase</fullName>
    </recommendedName>
</protein>
<reference evidence="3 4" key="1">
    <citation type="submission" date="2024-10" db="EMBL/GenBank/DDBJ databases">
        <title>The Natural Products Discovery Center: Release of the First 8490 Sequenced Strains for Exploring Actinobacteria Biosynthetic Diversity.</title>
        <authorList>
            <person name="Kalkreuter E."/>
            <person name="Kautsar S.A."/>
            <person name="Yang D."/>
            <person name="Bader C.D."/>
            <person name="Teijaro C.N."/>
            <person name="Fluegel L."/>
            <person name="Davis C.M."/>
            <person name="Simpson J.R."/>
            <person name="Lauterbach L."/>
            <person name="Steele A.D."/>
            <person name="Gui C."/>
            <person name="Meng S."/>
            <person name="Li G."/>
            <person name="Viehrig K."/>
            <person name="Ye F."/>
            <person name="Su P."/>
            <person name="Kiefer A.F."/>
            <person name="Nichols A."/>
            <person name="Cepeda A.J."/>
            <person name="Yan W."/>
            <person name="Fan B."/>
            <person name="Jiang Y."/>
            <person name="Adhikari A."/>
            <person name="Zheng C.-J."/>
            <person name="Schuster L."/>
            <person name="Cowan T.M."/>
            <person name="Smanski M.J."/>
            <person name="Chevrette M.G."/>
            <person name="De Carvalho L.P.S."/>
            <person name="Shen B."/>
        </authorList>
    </citation>
    <scope>NUCLEOTIDE SEQUENCE [LARGE SCALE GENOMIC DNA]</scope>
    <source>
        <strain evidence="3 4">NPDC004045</strain>
    </source>
</reference>
<comment type="caution">
    <text evidence="3">The sequence shown here is derived from an EMBL/GenBank/DDBJ whole genome shotgun (WGS) entry which is preliminary data.</text>
</comment>
<name>A0ABW6PUQ9_9NOCA</name>
<accession>A0ABW6PUQ9</accession>
<keyword evidence="4" id="KW-1185">Reference proteome</keyword>